<evidence type="ECO:0000313" key="2">
    <source>
        <dbReference type="Proteomes" id="UP001627408"/>
    </source>
</evidence>
<dbReference type="Proteomes" id="UP001627408">
    <property type="component" value="Unassembled WGS sequence"/>
</dbReference>
<dbReference type="InterPro" id="IPR036641">
    <property type="entry name" value="HPT_dom_sf"/>
</dbReference>
<dbReference type="SUPFAM" id="SSF47226">
    <property type="entry name" value="Histidine-containing phosphotransfer domain, HPT domain"/>
    <property type="match status" value="1"/>
</dbReference>
<evidence type="ECO:0000313" key="1">
    <source>
        <dbReference type="EMBL" id="MFL4469594.1"/>
    </source>
</evidence>
<proteinExistence type="predicted"/>
<organism evidence="1 2">
    <name type="scientific">Tateyamaria armeniaca</name>
    <dbReference type="NCBI Taxonomy" id="2518930"/>
    <lineage>
        <taxon>Bacteria</taxon>
        <taxon>Pseudomonadati</taxon>
        <taxon>Pseudomonadota</taxon>
        <taxon>Alphaproteobacteria</taxon>
        <taxon>Rhodobacterales</taxon>
        <taxon>Roseobacteraceae</taxon>
        <taxon>Tateyamaria</taxon>
    </lineage>
</organism>
<keyword evidence="2" id="KW-1185">Reference proteome</keyword>
<sequence>MSNITQLRLSEHVQVDHDRLDSLYSEMDHAAAEDMVCRAMEELALRMAHCDRLYRAADFDELRKSSRSLVAIADQIGMTMMARVARDVADCAGPQDPVALAATLSRLMRTGEESLTAIWDLQDVTI</sequence>
<dbReference type="EMBL" id="JBHDIY010000002">
    <property type="protein sequence ID" value="MFL4469594.1"/>
    <property type="molecule type" value="Genomic_DNA"/>
</dbReference>
<accession>A0ABW8UU59</accession>
<name>A0ABW8UU59_9RHOB</name>
<comment type="caution">
    <text evidence="1">The sequence shown here is derived from an EMBL/GenBank/DDBJ whole genome shotgun (WGS) entry which is preliminary data.</text>
</comment>
<dbReference type="RefSeq" id="WP_407591456.1">
    <property type="nucleotide sequence ID" value="NZ_JBHDIY010000002.1"/>
</dbReference>
<gene>
    <name evidence="1" type="ORF">ACERZ8_06835</name>
</gene>
<reference evidence="1 2" key="1">
    <citation type="submission" date="2024-08" db="EMBL/GenBank/DDBJ databases">
        <title>Tateyamaria sp. nov., isolated from marine algae.</title>
        <authorList>
            <person name="Choi B.J."/>
            <person name="Kim J.M."/>
            <person name="Lee J.K."/>
            <person name="Choi D.G."/>
            <person name="Bayburt H."/>
            <person name="Baek J.H."/>
            <person name="Han D.M."/>
            <person name="Jeon C.O."/>
        </authorList>
    </citation>
    <scope>NUCLEOTIDE SEQUENCE [LARGE SCALE GENOMIC DNA]</scope>
    <source>
        <strain evidence="1 2">KMU-156</strain>
    </source>
</reference>
<evidence type="ECO:0008006" key="3">
    <source>
        <dbReference type="Google" id="ProtNLM"/>
    </source>
</evidence>
<protein>
    <recommendedName>
        <fullName evidence="3">HPt domain-containing protein</fullName>
    </recommendedName>
</protein>